<evidence type="ECO:0000256" key="2">
    <source>
        <dbReference type="SAM" id="MobiDB-lite"/>
    </source>
</evidence>
<dbReference type="Proteomes" id="UP000051647">
    <property type="component" value="Unassembled WGS sequence"/>
</dbReference>
<dbReference type="AlphaFoldDB" id="A0A0R1S9K4"/>
<dbReference type="OrthoDB" id="5690222at2"/>
<gene>
    <name evidence="4" type="ORF">FC27_GL001750</name>
</gene>
<evidence type="ECO:0000313" key="4">
    <source>
        <dbReference type="EMBL" id="KRL65097.1"/>
    </source>
</evidence>
<proteinExistence type="inferred from homology"/>
<dbReference type="InterPro" id="IPR052057">
    <property type="entry name" value="IS150/IS1296_orfA-like"/>
</dbReference>
<dbReference type="Gene3D" id="1.10.10.10">
    <property type="entry name" value="Winged helix-like DNA-binding domain superfamily/Winged helix DNA-binding domain"/>
    <property type="match status" value="2"/>
</dbReference>
<name>A0A0R1S9K4_9LACO</name>
<feature type="domain" description="Insertion element IS150 protein InsJ-like helix-turn-helix" evidence="3">
    <location>
        <begin position="71"/>
        <end position="123"/>
    </location>
</feature>
<dbReference type="Pfam" id="PF13518">
    <property type="entry name" value="HTH_28"/>
    <property type="match status" value="1"/>
</dbReference>
<protein>
    <submittedName>
        <fullName evidence="4">Transposase IS3 IS911 family protein</fullName>
    </submittedName>
</protein>
<evidence type="ECO:0000256" key="1">
    <source>
        <dbReference type="ARBA" id="ARBA00038232"/>
    </source>
</evidence>
<comment type="caution">
    <text evidence="4">The sequence shown here is derived from an EMBL/GenBank/DDBJ whole genome shotgun (WGS) entry which is preliminary data.</text>
</comment>
<dbReference type="EMBL" id="AZFA01000044">
    <property type="protein sequence ID" value="KRL65097.1"/>
    <property type="molecule type" value="Genomic_DNA"/>
</dbReference>
<dbReference type="SUPFAM" id="SSF48295">
    <property type="entry name" value="TrpR-like"/>
    <property type="match status" value="1"/>
</dbReference>
<dbReference type="SUPFAM" id="SSF46689">
    <property type="entry name" value="Homeodomain-like"/>
    <property type="match status" value="1"/>
</dbReference>
<organism evidence="4 5">
    <name type="scientific">Companilactobacillus versmoldensis DSM 14857 = KCTC 3814</name>
    <dbReference type="NCBI Taxonomy" id="1423815"/>
    <lineage>
        <taxon>Bacteria</taxon>
        <taxon>Bacillati</taxon>
        <taxon>Bacillota</taxon>
        <taxon>Bacilli</taxon>
        <taxon>Lactobacillales</taxon>
        <taxon>Lactobacillaceae</taxon>
        <taxon>Companilactobacillus</taxon>
    </lineage>
</organism>
<dbReference type="PANTHER" id="PTHR33795">
    <property type="entry name" value="INSERTION ELEMENT IS150 PROTEIN INSJ"/>
    <property type="match status" value="1"/>
</dbReference>
<accession>A0A0R1S9K4</accession>
<dbReference type="InterPro" id="IPR010921">
    <property type="entry name" value="Trp_repressor/repl_initiator"/>
</dbReference>
<dbReference type="InterPro" id="IPR055247">
    <property type="entry name" value="InsJ-like_HTH"/>
</dbReference>
<feature type="region of interest" description="Disordered" evidence="2">
    <location>
        <begin position="121"/>
        <end position="140"/>
    </location>
</feature>
<evidence type="ECO:0000259" key="3">
    <source>
        <dbReference type="Pfam" id="PF13518"/>
    </source>
</evidence>
<dbReference type="eggNOG" id="COG2963">
    <property type="taxonomic scope" value="Bacteria"/>
</dbReference>
<reference evidence="4 5" key="1">
    <citation type="journal article" date="2015" name="Genome Announc.">
        <title>Expanding the biotechnology potential of lactobacilli through comparative genomics of 213 strains and associated genera.</title>
        <authorList>
            <person name="Sun Z."/>
            <person name="Harris H.M."/>
            <person name="McCann A."/>
            <person name="Guo C."/>
            <person name="Argimon S."/>
            <person name="Zhang W."/>
            <person name="Yang X."/>
            <person name="Jeffery I.B."/>
            <person name="Cooney J.C."/>
            <person name="Kagawa T.F."/>
            <person name="Liu W."/>
            <person name="Song Y."/>
            <person name="Salvetti E."/>
            <person name="Wrobel A."/>
            <person name="Rasinkangas P."/>
            <person name="Parkhill J."/>
            <person name="Rea M.C."/>
            <person name="O'Sullivan O."/>
            <person name="Ritari J."/>
            <person name="Douillard F.P."/>
            <person name="Paul Ross R."/>
            <person name="Yang R."/>
            <person name="Briner A.E."/>
            <person name="Felis G.E."/>
            <person name="de Vos W.M."/>
            <person name="Barrangou R."/>
            <person name="Klaenhammer T.R."/>
            <person name="Caufield P.W."/>
            <person name="Cui Y."/>
            <person name="Zhang H."/>
            <person name="O'Toole P.W."/>
        </authorList>
    </citation>
    <scope>NUCLEOTIDE SEQUENCE [LARGE SCALE GENOMIC DNA]</scope>
    <source>
        <strain evidence="4 5">DSM 14857</strain>
    </source>
</reference>
<dbReference type="GO" id="GO:0043565">
    <property type="term" value="F:sequence-specific DNA binding"/>
    <property type="evidence" value="ECO:0007669"/>
    <property type="project" value="InterPro"/>
</dbReference>
<sequence>MVCFFMTKYSYRFKLKLVKEYLDGRISYNDLVIKYSMNHASDIKIWVSQFEANGAAGLKVKRSHTKYTQDFKLSVVDYYQTHDVGAVKVAAHFNISPSQVANWTYRYKNDGVVGLRTNVRGRKSMTKKPKKRKKLSPTKEEAYKQEITDLKKKLYYSEMDHEFLKTLKALRENEHRNSK</sequence>
<keyword evidence="5" id="KW-1185">Reference proteome</keyword>
<evidence type="ECO:0000313" key="5">
    <source>
        <dbReference type="Proteomes" id="UP000051647"/>
    </source>
</evidence>
<dbReference type="STRING" id="1423815.FC27_GL001750"/>
<dbReference type="PANTHER" id="PTHR33795:SF1">
    <property type="entry name" value="INSERTION ELEMENT IS150 PROTEIN INSJ"/>
    <property type="match status" value="1"/>
</dbReference>
<dbReference type="InterPro" id="IPR009057">
    <property type="entry name" value="Homeodomain-like_sf"/>
</dbReference>
<feature type="compositionally biased region" description="Basic residues" evidence="2">
    <location>
        <begin position="121"/>
        <end position="136"/>
    </location>
</feature>
<dbReference type="PATRIC" id="fig|1423815.3.peg.1790"/>
<comment type="similarity">
    <text evidence="1">Belongs to the IS150/IS1296 orfA family.</text>
</comment>
<dbReference type="InterPro" id="IPR036388">
    <property type="entry name" value="WH-like_DNA-bd_sf"/>
</dbReference>